<protein>
    <submittedName>
        <fullName evidence="3">Uncharacterized protein</fullName>
    </submittedName>
</protein>
<keyword evidence="2" id="KW-0812">Transmembrane</keyword>
<proteinExistence type="predicted"/>
<organism evidence="3 4">
    <name type="scientific">Glomus cerebriforme</name>
    <dbReference type="NCBI Taxonomy" id="658196"/>
    <lineage>
        <taxon>Eukaryota</taxon>
        <taxon>Fungi</taxon>
        <taxon>Fungi incertae sedis</taxon>
        <taxon>Mucoromycota</taxon>
        <taxon>Glomeromycotina</taxon>
        <taxon>Glomeromycetes</taxon>
        <taxon>Glomerales</taxon>
        <taxon>Glomeraceae</taxon>
        <taxon>Glomus</taxon>
    </lineage>
</organism>
<reference evidence="3 4" key="1">
    <citation type="submission" date="2018-06" db="EMBL/GenBank/DDBJ databases">
        <title>Comparative genomics reveals the genomic features of Rhizophagus irregularis, R. cerebriforme, R. diaphanum and Gigaspora rosea, and their symbiotic lifestyle signature.</title>
        <authorList>
            <person name="Morin E."/>
            <person name="San Clemente H."/>
            <person name="Chen E.C.H."/>
            <person name="De La Providencia I."/>
            <person name="Hainaut M."/>
            <person name="Kuo A."/>
            <person name="Kohler A."/>
            <person name="Murat C."/>
            <person name="Tang N."/>
            <person name="Roy S."/>
            <person name="Loubradou J."/>
            <person name="Henrissat B."/>
            <person name="Grigoriev I.V."/>
            <person name="Corradi N."/>
            <person name="Roux C."/>
            <person name="Martin F.M."/>
        </authorList>
    </citation>
    <scope>NUCLEOTIDE SEQUENCE [LARGE SCALE GENOMIC DNA]</scope>
    <source>
        <strain evidence="3 4">DAOM 227022</strain>
    </source>
</reference>
<dbReference type="EMBL" id="QKYT01000042">
    <property type="protein sequence ID" value="RIA96632.1"/>
    <property type="molecule type" value="Genomic_DNA"/>
</dbReference>
<comment type="caution">
    <text evidence="3">The sequence shown here is derived from an EMBL/GenBank/DDBJ whole genome shotgun (WGS) entry which is preliminary data.</text>
</comment>
<accession>A0A397TFC5</accession>
<feature type="transmembrane region" description="Helical" evidence="2">
    <location>
        <begin position="151"/>
        <end position="172"/>
    </location>
</feature>
<keyword evidence="2" id="KW-1133">Transmembrane helix</keyword>
<keyword evidence="2" id="KW-0472">Membrane</keyword>
<evidence type="ECO:0000256" key="1">
    <source>
        <dbReference type="SAM" id="Coils"/>
    </source>
</evidence>
<keyword evidence="1" id="KW-0175">Coiled coil</keyword>
<evidence type="ECO:0000256" key="2">
    <source>
        <dbReference type="SAM" id="Phobius"/>
    </source>
</evidence>
<dbReference type="OrthoDB" id="2439020at2759"/>
<dbReference type="AlphaFoldDB" id="A0A397TFC5"/>
<evidence type="ECO:0000313" key="3">
    <source>
        <dbReference type="EMBL" id="RIA96632.1"/>
    </source>
</evidence>
<feature type="coiled-coil region" evidence="1">
    <location>
        <begin position="27"/>
        <end position="54"/>
    </location>
</feature>
<name>A0A397TFC5_9GLOM</name>
<evidence type="ECO:0000313" key="4">
    <source>
        <dbReference type="Proteomes" id="UP000265703"/>
    </source>
</evidence>
<dbReference type="Proteomes" id="UP000265703">
    <property type="component" value="Unassembled WGS sequence"/>
</dbReference>
<keyword evidence="4" id="KW-1185">Reference proteome</keyword>
<sequence>MSILYSIQLNTFSTELRSKFISEWTSHIELKAEVKSLKSNIKTLKKKLTLVQKASSVDKVQILSFEAKVRELEGWLSDDLRPLVYERDLEDKVMELDKSFARENILEALQELLPWDEMFIPRKGVAKQLGGTEVVPLSQEMLLASVTVPVIMSPLMSPMLIYSILTLVLIAII</sequence>
<gene>
    <name evidence="3" type="ORF">C1645_815173</name>
</gene>